<dbReference type="Pfam" id="PF04561">
    <property type="entry name" value="RNA_pol_Rpb2_2"/>
    <property type="match status" value="2"/>
</dbReference>
<dbReference type="GO" id="GO:0006351">
    <property type="term" value="P:DNA-templated transcription"/>
    <property type="evidence" value="ECO:0007669"/>
    <property type="project" value="InterPro"/>
</dbReference>
<evidence type="ECO:0000256" key="3">
    <source>
        <dbReference type="ARBA" id="ARBA00006835"/>
    </source>
</evidence>
<dbReference type="Pfam" id="PF04565">
    <property type="entry name" value="RNA_pol_Rpb2_3"/>
    <property type="match status" value="1"/>
</dbReference>
<evidence type="ECO:0000256" key="11">
    <source>
        <dbReference type="ARBA" id="ARBA00026088"/>
    </source>
</evidence>
<dbReference type="GO" id="GO:0003899">
    <property type="term" value="F:DNA-directed RNA polymerase activity"/>
    <property type="evidence" value="ECO:0007669"/>
    <property type="project" value="UniProtKB-EC"/>
</dbReference>
<keyword evidence="7 18" id="KW-0934">Plastid</keyword>
<evidence type="ECO:0000256" key="12">
    <source>
        <dbReference type="ARBA" id="ARBA00032782"/>
    </source>
</evidence>
<dbReference type="GO" id="GO:0009507">
    <property type="term" value="C:chloroplast"/>
    <property type="evidence" value="ECO:0007669"/>
    <property type="project" value="UniProtKB-SubCell"/>
</dbReference>
<feature type="transmembrane region" description="Helical" evidence="15">
    <location>
        <begin position="641"/>
        <end position="663"/>
    </location>
</feature>
<keyword evidence="5" id="KW-0240">DNA-directed RNA polymerase</keyword>
<dbReference type="InterPro" id="IPR042107">
    <property type="entry name" value="DNA-dir_RNA_pol_bsu_ext_1_sf"/>
</dbReference>
<protein>
    <recommendedName>
        <fullName evidence="4">DNA-directed RNA polymerase</fullName>
        <ecNumber evidence="4">2.7.7.6</ecNumber>
    </recommendedName>
    <alternativeName>
        <fullName evidence="12">PEP</fullName>
    </alternativeName>
</protein>
<dbReference type="InterPro" id="IPR007645">
    <property type="entry name" value="RNA_pol_Rpb2_3"/>
</dbReference>
<dbReference type="GO" id="GO:0032549">
    <property type="term" value="F:ribonucleoside binding"/>
    <property type="evidence" value="ECO:0007669"/>
    <property type="project" value="InterPro"/>
</dbReference>
<evidence type="ECO:0000256" key="7">
    <source>
        <dbReference type="ARBA" id="ARBA00022640"/>
    </source>
</evidence>
<comment type="subunit">
    <text evidence="11">In plastids the minimal PEP RNA polymerase catalytic core is composed of four subunits: alpha, beta, beta', and beta''. When a (nuclear-encoded) sigma factor is associated with the core the holoenzyme is formed, which can initiate transcription.</text>
</comment>
<dbReference type="InterPro" id="IPR015712">
    <property type="entry name" value="DNA-dir_RNA_pol_su2"/>
</dbReference>
<keyword evidence="8" id="KW-0808">Transferase</keyword>
<keyword evidence="15" id="KW-0812">Transmembrane</keyword>
<organism evidence="18">
    <name type="scientific">Hydrodictyon reticulatum</name>
    <name type="common">Water net</name>
    <name type="synonym">Conferva reticulatum</name>
    <dbReference type="NCBI Taxonomy" id="3107"/>
    <lineage>
        <taxon>Eukaryota</taxon>
        <taxon>Viridiplantae</taxon>
        <taxon>Chlorophyta</taxon>
        <taxon>core chlorophytes</taxon>
        <taxon>Chlorophyceae</taxon>
        <taxon>CS clade</taxon>
        <taxon>Sphaeropleales</taxon>
        <taxon>Hydrodictyaceae</taxon>
        <taxon>Hydrodictyon</taxon>
    </lineage>
</organism>
<dbReference type="GO" id="GO:0003677">
    <property type="term" value="F:DNA binding"/>
    <property type="evidence" value="ECO:0007669"/>
    <property type="project" value="InterPro"/>
</dbReference>
<evidence type="ECO:0000256" key="6">
    <source>
        <dbReference type="ARBA" id="ARBA00022528"/>
    </source>
</evidence>
<dbReference type="PANTHER" id="PTHR20856">
    <property type="entry name" value="DNA-DIRECTED RNA POLYMERASE I SUBUNIT 2"/>
    <property type="match status" value="1"/>
</dbReference>
<feature type="domain" description="RNA polymerase Rpb2" evidence="16">
    <location>
        <begin position="271"/>
        <end position="384"/>
    </location>
</feature>
<reference evidence="18" key="1">
    <citation type="journal article" date="2017" name="PeerJ">
        <title>lastomes of the green algae Hydrodictyon reticulatum and Pediastrum duplex (Sphaeropleales, Chlorophyceae).</title>
        <authorList>
            <person name="McManus H.A."/>
            <person name="Sanchez D."/>
            <person name="Karol K.G."/>
        </authorList>
    </citation>
    <scope>NUCLEOTIDE SEQUENCE</scope>
</reference>
<dbReference type="EMBL" id="KY114065">
    <property type="protein sequence ID" value="AQU64505.1"/>
    <property type="molecule type" value="Genomic_DNA"/>
</dbReference>
<evidence type="ECO:0000259" key="17">
    <source>
        <dbReference type="Pfam" id="PF04565"/>
    </source>
</evidence>
<evidence type="ECO:0000256" key="2">
    <source>
        <dbReference type="ARBA" id="ARBA00004229"/>
    </source>
</evidence>
<dbReference type="InterPro" id="IPR007642">
    <property type="entry name" value="RNA_pol_Rpb2_2"/>
</dbReference>
<keyword evidence="15" id="KW-1133">Transmembrane helix</keyword>
<keyword evidence="6 18" id="KW-0150">Chloroplast</keyword>
<dbReference type="SUPFAM" id="SSF64484">
    <property type="entry name" value="beta and beta-prime subunits of DNA dependent RNA-polymerase"/>
    <property type="match status" value="1"/>
</dbReference>
<evidence type="ECO:0000256" key="14">
    <source>
        <dbReference type="RuleBase" id="RU000434"/>
    </source>
</evidence>
<evidence type="ECO:0000256" key="8">
    <source>
        <dbReference type="ARBA" id="ARBA00022679"/>
    </source>
</evidence>
<evidence type="ECO:0000256" key="9">
    <source>
        <dbReference type="ARBA" id="ARBA00022695"/>
    </source>
</evidence>
<evidence type="ECO:0000256" key="5">
    <source>
        <dbReference type="ARBA" id="ARBA00022478"/>
    </source>
</evidence>
<feature type="domain" description="RNA polymerase Rpb2" evidence="16">
    <location>
        <begin position="141"/>
        <end position="229"/>
    </location>
</feature>
<gene>
    <name evidence="18" type="primary">rpoBa</name>
</gene>
<geneLocation type="chloroplast" evidence="18"/>
<evidence type="ECO:0000256" key="15">
    <source>
        <dbReference type="SAM" id="Phobius"/>
    </source>
</evidence>
<feature type="domain" description="RNA polymerase Rpb2" evidence="17">
    <location>
        <begin position="503"/>
        <end position="571"/>
    </location>
</feature>
<dbReference type="EC" id="2.7.7.6" evidence="4"/>
<dbReference type="AlphaFoldDB" id="A0A1W5RMS6"/>
<comment type="catalytic activity">
    <reaction evidence="13">
        <text>RNA(n) + a ribonucleoside 5'-triphosphate = RNA(n+1) + diphosphate</text>
        <dbReference type="Rhea" id="RHEA:21248"/>
        <dbReference type="Rhea" id="RHEA-COMP:14527"/>
        <dbReference type="Rhea" id="RHEA-COMP:17342"/>
        <dbReference type="ChEBI" id="CHEBI:33019"/>
        <dbReference type="ChEBI" id="CHEBI:61557"/>
        <dbReference type="ChEBI" id="CHEBI:140395"/>
        <dbReference type="EC" id="2.7.7.6"/>
    </reaction>
</comment>
<dbReference type="RefSeq" id="YP_009364146.1">
    <property type="nucleotide sequence ID" value="NC_034655.1"/>
</dbReference>
<keyword evidence="15" id="KW-0472">Membrane</keyword>
<proteinExistence type="inferred from homology"/>
<accession>A0A1W5RMS6</accession>
<evidence type="ECO:0000256" key="10">
    <source>
        <dbReference type="ARBA" id="ARBA00023163"/>
    </source>
</evidence>
<keyword evidence="10" id="KW-0804">Transcription</keyword>
<dbReference type="GO" id="GO:0000428">
    <property type="term" value="C:DNA-directed RNA polymerase complex"/>
    <property type="evidence" value="ECO:0007669"/>
    <property type="project" value="UniProtKB-KW"/>
</dbReference>
<dbReference type="Gene3D" id="2.40.50.100">
    <property type="match status" value="1"/>
</dbReference>
<evidence type="ECO:0000313" key="18">
    <source>
        <dbReference type="EMBL" id="AQU64505.1"/>
    </source>
</evidence>
<comment type="function">
    <text evidence="1">DNA-dependent RNA polymerase catalyzes the transcription of DNA into RNA using the four ribonucleoside triphosphates as substrates.</text>
</comment>
<name>A0A1W5RMS6_HYDRE</name>
<comment type="subcellular location">
    <subcellularLocation>
        <location evidence="2">Plastid</location>
        <location evidence="2">Chloroplast</location>
    </subcellularLocation>
</comment>
<comment type="similarity">
    <text evidence="3 14">Belongs to the RNA polymerase beta chain family.</text>
</comment>
<evidence type="ECO:0000256" key="13">
    <source>
        <dbReference type="ARBA" id="ARBA00048552"/>
    </source>
</evidence>
<sequence>MPKKKTGSFLPDFVDMQRQSFLNFLEKGIVEEFAKRNPITNVHKNIEIFFYPEYYRLTKPSYTIQQAVFYQKSYISKLYIPVQYTDRNKKRILLKWMLVAQLPLMTKRGHFVLNGSARVIVNQLVRSPGIYFRENYYEIYGNLWNPKPNAVAKRFYADIICLKGTWLRIEIDKDYCMWVRLKKGPKIPLLWFLIGMGLNEKMIFQSVISPNFLLKSFQKDTKNLRNYTRVPSSAFSLHEPLHSASERKGAQQKNVKAQKTYLYVKNPPEAWNEIAKLLNLKKGNIKTITKKTNIAVIGKKNNKKKETLEFGRKWFFKKFMNPRTYDLSKQGRLSINQKLSLNLSPQQTTLTAQDLLSATDYLMKVEKGLYEIDDIDHLKNRRVRCSGDLIQVQFGIGLMRLEKAIRYKLNNDKNFFKNVISTYNKESAIPKKTNKYLSESHGSATKKNLSLHSFGIKRSENKDLKYNQKNDLNLKFLALNSIIQPKFVNGALKEFFGTHPLSQFMDQINPLSEMTHKRRLSSLGPGGVSRDTATLAVRGIHSSHYGRICPIETPEGKNTGLVNSLTTYARVNNKGFIETPFYSLYKGQVQKNSGRIYLSAEKEEFFKIATPDLNISNINFLPKQKIPVRIGKDFIPTFRRYVSFIGISPVQMISIATALIPFLEHDDANRALMGSNMQRQAVPLVRSQRPFIGTGLEARSVSDSGHALVTAKSGYIFYVSASKILLYTN</sequence>
<evidence type="ECO:0000259" key="16">
    <source>
        <dbReference type="Pfam" id="PF04561"/>
    </source>
</evidence>
<keyword evidence="9" id="KW-0548">Nucleotidyltransferase</keyword>
<dbReference type="GeneID" id="32880264"/>
<dbReference type="Gene3D" id="3.90.1110.10">
    <property type="entry name" value="RNA polymerase Rpb2, domain 2"/>
    <property type="match status" value="1"/>
</dbReference>
<dbReference type="Gene3D" id="3.90.1100.10">
    <property type="match status" value="3"/>
</dbReference>
<dbReference type="InterPro" id="IPR037034">
    <property type="entry name" value="RNA_pol_Rpb2_2_sf"/>
</dbReference>
<dbReference type="Gene3D" id="2.30.150.10">
    <property type="entry name" value="DNA-directed RNA polymerase, beta subunit, external 1 domain"/>
    <property type="match status" value="1"/>
</dbReference>
<evidence type="ECO:0000256" key="1">
    <source>
        <dbReference type="ARBA" id="ARBA00004026"/>
    </source>
</evidence>
<evidence type="ECO:0000256" key="4">
    <source>
        <dbReference type="ARBA" id="ARBA00012418"/>
    </source>
</evidence>